<proteinExistence type="predicted"/>
<name>A0A7I6GVM1_BORGP</name>
<dbReference type="AlphaFoldDB" id="A0A7I6GVM1"/>
<keyword evidence="1" id="KW-1133">Transmembrane helix</keyword>
<evidence type="ECO:0000256" key="1">
    <source>
        <dbReference type="SAM" id="Phobius"/>
    </source>
</evidence>
<feature type="transmembrane region" description="Helical" evidence="1">
    <location>
        <begin position="6"/>
        <end position="32"/>
    </location>
</feature>
<dbReference type="EMBL" id="CP000013">
    <property type="protein sequence ID" value="AAU06985.1"/>
    <property type="molecule type" value="Genomic_DNA"/>
</dbReference>
<keyword evidence="1" id="KW-0812">Transmembrane</keyword>
<reference evidence="2 3" key="1">
    <citation type="journal article" date="2004" name="Nucleic Acids Res.">
        <title>Comparative analysis of the Borrelia garinii genome.</title>
        <authorList>
            <person name="Glockner G."/>
            <person name="Lehmann R."/>
            <person name="Romualdi A."/>
            <person name="Pradella S."/>
            <person name="Schulte-Spechtel U."/>
            <person name="Schilhabel M."/>
            <person name="Wilske B."/>
            <person name="Suhnel J."/>
            <person name="Platzer M."/>
        </authorList>
    </citation>
    <scope>NUCLEOTIDE SEQUENCE [LARGE SCALE GENOMIC DNA]</scope>
    <source>
        <strain evidence="3">ATCC BAA-2496 / DSM 23469 / PBi</strain>
    </source>
</reference>
<protein>
    <submittedName>
        <fullName evidence="2">Uncharacterized protein</fullName>
    </submittedName>
</protein>
<keyword evidence="1" id="KW-0472">Membrane</keyword>
<sequence>MYFFGGGFIIFFILCFVFCLGFFGCGLDNILILPSPEKIDNRISRDSVAFFLPAGYFSDQAAEKLRGFDIYYKFYPEGSNYHISSFRKSVEKDFEALKGVFDNVSEFNNRGFYKINLNPTAYSGKPVFKLNKEWVDSKLPLYFEINFGELRKDVPGEAFIIVRNGNTSSSPVILEKQNIYRSYIDKGEYIGFSKSIKKSNLLDKEKRPIDLKHINDDFFTKDISPKYNLAIFVMGVGSIVDDAYSVLIDLGDLSGFSLSS</sequence>
<dbReference type="Proteomes" id="UP000002276">
    <property type="component" value="Chromosome"/>
</dbReference>
<accession>A0A7I6GVM1</accession>
<evidence type="ECO:0000313" key="3">
    <source>
        <dbReference type="Proteomes" id="UP000002276"/>
    </source>
</evidence>
<gene>
    <name evidence="2" type="ordered locus">BG0127</name>
</gene>
<dbReference type="KEGG" id="bga:BG0127"/>
<organism evidence="2 3">
    <name type="scientific">Borrelia garinii subsp. bavariensis (strain ATCC BAA-2496 / DSM 23469 / PBi)</name>
    <name type="common">Borreliella bavariensis</name>
    <dbReference type="NCBI Taxonomy" id="290434"/>
    <lineage>
        <taxon>Bacteria</taxon>
        <taxon>Pseudomonadati</taxon>
        <taxon>Spirochaetota</taxon>
        <taxon>Spirochaetia</taxon>
        <taxon>Spirochaetales</taxon>
        <taxon>Borreliaceae</taxon>
        <taxon>Borreliella</taxon>
    </lineage>
</organism>
<evidence type="ECO:0000313" key="2">
    <source>
        <dbReference type="EMBL" id="AAU06985.1"/>
    </source>
</evidence>